<proteinExistence type="predicted"/>
<dbReference type="RefSeq" id="WP_123015092.1">
    <property type="nucleotide sequence ID" value="NZ_AP024911.1"/>
</dbReference>
<keyword evidence="2" id="KW-1185">Reference proteome</keyword>
<evidence type="ECO:0000313" key="1">
    <source>
        <dbReference type="EMBL" id="MFC3024277.1"/>
    </source>
</evidence>
<sequence>MAEFTVDSALLSQGKLLIHTPTWDFDSFAAIGEELVTLLSATVKERQMDADLHTWLVDFEGSLLLLKAEHYSETIWLETLSGDEDQAVIRFIATLLAG</sequence>
<dbReference type="EMBL" id="JBHRSE010000065">
    <property type="protein sequence ID" value="MFC3024277.1"/>
    <property type="molecule type" value="Genomic_DNA"/>
</dbReference>
<reference evidence="2" key="1">
    <citation type="journal article" date="2019" name="Int. J. Syst. Evol. Microbiol.">
        <title>The Global Catalogue of Microorganisms (GCM) 10K type strain sequencing project: providing services to taxonomists for standard genome sequencing and annotation.</title>
        <authorList>
            <consortium name="The Broad Institute Genomics Platform"/>
            <consortium name="The Broad Institute Genome Sequencing Center for Infectious Disease"/>
            <person name="Wu L."/>
            <person name="Ma J."/>
        </authorList>
    </citation>
    <scope>NUCLEOTIDE SEQUENCE [LARGE SCALE GENOMIC DNA]</scope>
    <source>
        <strain evidence="2">KCTC 62784</strain>
    </source>
</reference>
<protein>
    <submittedName>
        <fullName evidence="1">DUF3630 family protein</fullName>
    </submittedName>
</protein>
<dbReference type="Pfam" id="PF12305">
    <property type="entry name" value="DUF3630"/>
    <property type="match status" value="1"/>
</dbReference>
<evidence type="ECO:0000313" key="2">
    <source>
        <dbReference type="Proteomes" id="UP001595384"/>
    </source>
</evidence>
<comment type="caution">
    <text evidence="1">The sequence shown here is derived from an EMBL/GenBank/DDBJ whole genome shotgun (WGS) entry which is preliminary data.</text>
</comment>
<dbReference type="InterPro" id="IPR022080">
    <property type="entry name" value="DUF3630"/>
</dbReference>
<organism evidence="1 2">
    <name type="scientific">Vibrio zhugei</name>
    <dbReference type="NCBI Taxonomy" id="2479546"/>
    <lineage>
        <taxon>Bacteria</taxon>
        <taxon>Pseudomonadati</taxon>
        <taxon>Pseudomonadota</taxon>
        <taxon>Gammaproteobacteria</taxon>
        <taxon>Vibrionales</taxon>
        <taxon>Vibrionaceae</taxon>
        <taxon>Vibrio</taxon>
    </lineage>
</organism>
<gene>
    <name evidence="1" type="ORF">ACFODT_10585</name>
</gene>
<name>A0ABV7C8B8_9VIBR</name>
<accession>A0ABV7C8B8</accession>
<dbReference type="Proteomes" id="UP001595384">
    <property type="component" value="Unassembled WGS sequence"/>
</dbReference>